<organism evidence="1 2">
    <name type="scientific">Bradyrhizobium yuanmingense</name>
    <dbReference type="NCBI Taxonomy" id="108015"/>
    <lineage>
        <taxon>Bacteria</taxon>
        <taxon>Pseudomonadati</taxon>
        <taxon>Pseudomonadota</taxon>
        <taxon>Alphaproteobacteria</taxon>
        <taxon>Hyphomicrobiales</taxon>
        <taxon>Nitrobacteraceae</taxon>
        <taxon>Bradyrhizobium</taxon>
    </lineage>
</organism>
<accession>A0A1C3XLQ0</accession>
<sequence>MYRPARTSCSRCLCPDSRTIRYDVEYRSGTLAPRHLIPVTNPIESTFATVRHRTIRSKGCLSNNTALAKVFKLFEGAQKSWRRLDGHNQLPKLVLGVTFNNGIEVIAKPTDRQPTIAAA</sequence>
<reference evidence="1 2" key="1">
    <citation type="submission" date="2016-08" db="EMBL/GenBank/DDBJ databases">
        <authorList>
            <person name="Seilhamer J.J."/>
        </authorList>
    </citation>
    <scope>NUCLEOTIDE SEQUENCE [LARGE SCALE GENOMIC DNA]</scope>
    <source>
        <strain evidence="1 2">CCBAU 10071</strain>
    </source>
</reference>
<evidence type="ECO:0000313" key="2">
    <source>
        <dbReference type="Proteomes" id="UP000183174"/>
    </source>
</evidence>
<gene>
    <name evidence="1" type="ORF">GA0061099_10532</name>
</gene>
<protein>
    <recommendedName>
        <fullName evidence="3">Mutator family transposase</fullName>
    </recommendedName>
</protein>
<dbReference type="EMBL" id="FMAE01000053">
    <property type="protein sequence ID" value="SCB53231.1"/>
    <property type="molecule type" value="Genomic_DNA"/>
</dbReference>
<dbReference type="AlphaFoldDB" id="A0A1C3XLQ0"/>
<evidence type="ECO:0000313" key="1">
    <source>
        <dbReference type="EMBL" id="SCB53231.1"/>
    </source>
</evidence>
<name>A0A1C3XLQ0_9BRAD</name>
<dbReference type="Proteomes" id="UP000183174">
    <property type="component" value="Unassembled WGS sequence"/>
</dbReference>
<evidence type="ECO:0008006" key="3">
    <source>
        <dbReference type="Google" id="ProtNLM"/>
    </source>
</evidence>
<proteinExistence type="predicted"/>